<dbReference type="PROSITE" id="PS00626">
    <property type="entry name" value="RCC1_2"/>
    <property type="match status" value="3"/>
</dbReference>
<dbReference type="Pfam" id="PF13540">
    <property type="entry name" value="RCC1_2"/>
    <property type="match status" value="1"/>
</dbReference>
<feature type="domain" description="Rab-GAP TBC" evidence="4">
    <location>
        <begin position="701"/>
        <end position="911"/>
    </location>
</feature>
<dbReference type="Proteomes" id="UP000076078">
    <property type="component" value="Unassembled WGS sequence"/>
</dbReference>
<dbReference type="OrthoDB" id="294251at2759"/>
<dbReference type="FunFam" id="1.10.472.80:FF:000006">
    <property type="entry name" value="TBC1 domain family member 14"/>
    <property type="match status" value="1"/>
</dbReference>
<dbReference type="Gene3D" id="1.10.10.750">
    <property type="entry name" value="Ypt/Rab-GAP domain of gyp1p, domain 1"/>
    <property type="match status" value="1"/>
</dbReference>
<dbReference type="InterPro" id="IPR051210">
    <property type="entry name" value="Ub_ligase/GEF_domain"/>
</dbReference>
<evidence type="ECO:0000313" key="5">
    <source>
        <dbReference type="EMBL" id="KYQ94237.1"/>
    </source>
</evidence>
<accession>A0A151ZJY6</accession>
<dbReference type="PANTHER" id="PTHR22870">
    <property type="entry name" value="REGULATOR OF CHROMOSOME CONDENSATION"/>
    <property type="match status" value="1"/>
</dbReference>
<protein>
    <submittedName>
        <fullName evidence="5">Regulator of chromosome condensation domain-containing protein</fullName>
    </submittedName>
</protein>
<evidence type="ECO:0000313" key="6">
    <source>
        <dbReference type="Proteomes" id="UP000076078"/>
    </source>
</evidence>
<dbReference type="Gene3D" id="2.130.10.30">
    <property type="entry name" value="Regulator of chromosome condensation 1/beta-lactamase-inhibitor protein II"/>
    <property type="match status" value="2"/>
</dbReference>
<dbReference type="GO" id="GO:0031410">
    <property type="term" value="C:cytoplasmic vesicle"/>
    <property type="evidence" value="ECO:0007669"/>
    <property type="project" value="UniProtKB-ARBA"/>
</dbReference>
<evidence type="ECO:0000259" key="4">
    <source>
        <dbReference type="PROSITE" id="PS50086"/>
    </source>
</evidence>
<dbReference type="PROSITE" id="PS50012">
    <property type="entry name" value="RCC1_3"/>
    <property type="match status" value="4"/>
</dbReference>
<dbReference type="STRING" id="361077.A0A151ZJY6"/>
<proteinExistence type="predicted"/>
<dbReference type="GO" id="GO:0005773">
    <property type="term" value="C:vacuole"/>
    <property type="evidence" value="ECO:0007669"/>
    <property type="project" value="UniProtKB-ARBA"/>
</dbReference>
<sequence>MDEEENERFVMVWGKTHNGIEEVEFQPKLLDDRLNDKKIQYVTSGFNHSFLMDCHGNAYSWGSNAFGQLSHGNKDHCNFPKNVQQLSLLKAMQNNEKLVQIVASKDYTIGLSDQGNLYGCGISTEGQLANGKDYLHQSPNSLHGLNGGNAGGSSNGGSGGNIIHILDSDSILSSSPTNSSTSSLTFTSQLTGYSQFQQTKQKDTLQQQQLEKSKKMMLLMKRIMSISNEIKIQKISCGNQHSLCLDKDGNVYSWGLTLYAGHYQADNCELRSSFPSSSSPSSTSPVHSNNSSPILSRSSTGKLSLSMSTSSASTSVNSQETEYIDIPKRISSLCMIIDIACGWSHSMVLDNKHNLLTWGIGKDGQLGNGSRSTVYRPSIINSNIQGQDNGIFAISCGAFHSAFISQKCRNLYSFGWKIPIGLGQNQDSLVPTLVESLSEYRLKSISCAYSHTLVLSETGECWSMGEGLYGQLGHGKSQGTSSLMKSQPTMIQPLSKDYFIEQISASRHQSLAIVKKRLSILQTSTNDELMKRYHLESAQDREDLNIDEIEKLINSSLLFVDDNEKLRQSIMGQEEDELSLMIQQLDDDLSEFVLLNNDGNLHSYQNGNKNLDTDYELLDVDELDDEHSEPIVIKKPFFDKYLKGSGNVPLSLNNNYQNVYNNNNFNNNATTTMHDLWTLKFIPKFDQLRLEKEWRSLWRKGFPNSVRPLMWRKAIGNRLLISDILCSELLEKIQRFKVYQQDPDKQEEIHQSAEYKHYLQTLNMIKVDLPRTFPTLKLFNPRGPYYEPLMNMLLMFALYRQDIGYVQGMSYLGAVIILVQDNEIDAFRCFANLLNCHYFVSLYKMDINGMVKHIRIFDFLFQSHLPRLYKKFKELNITPELYLIEWFMTLFTKQLPLPICLRLFDSIVMEGEVFIYAVCIGILKSLRKLIIDTTAFEDALDTLKTTIQDFKEERLFKLIESINIPKKLKNIITRINNEKC</sequence>
<dbReference type="InterPro" id="IPR000195">
    <property type="entry name" value="Rab-GAP-TBC_dom"/>
</dbReference>
<evidence type="ECO:0000256" key="2">
    <source>
        <dbReference type="PROSITE-ProRule" id="PRU00235"/>
    </source>
</evidence>
<reference evidence="5 6" key="1">
    <citation type="submission" date="2015-12" db="EMBL/GenBank/DDBJ databases">
        <title>Dictyostelia acquired genes for synthesis and detection of signals that induce cell-type specialization by lateral gene transfer from prokaryotes.</title>
        <authorList>
            <person name="Gloeckner G."/>
            <person name="Schaap P."/>
        </authorList>
    </citation>
    <scope>NUCLEOTIDE SEQUENCE [LARGE SCALE GENOMIC DNA]</scope>
    <source>
        <strain evidence="5 6">TK</strain>
    </source>
</reference>
<dbReference type="EMBL" id="LODT01000022">
    <property type="protein sequence ID" value="KYQ94237.1"/>
    <property type="molecule type" value="Genomic_DNA"/>
</dbReference>
<evidence type="ECO:0000256" key="1">
    <source>
        <dbReference type="ARBA" id="ARBA00022737"/>
    </source>
</evidence>
<dbReference type="Pfam" id="PF00566">
    <property type="entry name" value="RabGAP-TBC"/>
    <property type="match status" value="1"/>
</dbReference>
<dbReference type="GO" id="GO:0019899">
    <property type="term" value="F:enzyme binding"/>
    <property type="evidence" value="ECO:0007669"/>
    <property type="project" value="UniProtKB-ARBA"/>
</dbReference>
<dbReference type="PROSITE" id="PS50086">
    <property type="entry name" value="TBC_RABGAP"/>
    <property type="match status" value="1"/>
</dbReference>
<dbReference type="InParanoid" id="A0A151ZJY6"/>
<keyword evidence="6" id="KW-1185">Reference proteome</keyword>
<name>A0A151ZJY6_TIELA</name>
<dbReference type="SUPFAM" id="SSF50985">
    <property type="entry name" value="RCC1/BLIP-II"/>
    <property type="match status" value="2"/>
</dbReference>
<dbReference type="SUPFAM" id="SSF47923">
    <property type="entry name" value="Ypt/Rab-GAP domain of gyp1p"/>
    <property type="match status" value="2"/>
</dbReference>
<keyword evidence="1" id="KW-0677">Repeat</keyword>
<dbReference type="InterPro" id="IPR000408">
    <property type="entry name" value="Reg_chr_condens"/>
</dbReference>
<dbReference type="InterPro" id="IPR009091">
    <property type="entry name" value="RCC1/BLIP-II"/>
</dbReference>
<dbReference type="GO" id="GO:0016192">
    <property type="term" value="P:vesicle-mediated transport"/>
    <property type="evidence" value="ECO:0007669"/>
    <property type="project" value="UniProtKB-ARBA"/>
</dbReference>
<dbReference type="PANTHER" id="PTHR22870:SF231">
    <property type="entry name" value="RCC1 REPEAT-CONTAINING PROTEIN DDB_G0284033-RELATED"/>
    <property type="match status" value="1"/>
</dbReference>
<dbReference type="Pfam" id="PF00415">
    <property type="entry name" value="RCC1"/>
    <property type="match status" value="4"/>
</dbReference>
<organism evidence="5 6">
    <name type="scientific">Tieghemostelium lacteum</name>
    <name type="common">Slime mold</name>
    <name type="synonym">Dictyostelium lacteum</name>
    <dbReference type="NCBI Taxonomy" id="361077"/>
    <lineage>
        <taxon>Eukaryota</taxon>
        <taxon>Amoebozoa</taxon>
        <taxon>Evosea</taxon>
        <taxon>Eumycetozoa</taxon>
        <taxon>Dictyostelia</taxon>
        <taxon>Dictyosteliales</taxon>
        <taxon>Raperosteliaceae</taxon>
        <taxon>Tieghemostelium</taxon>
    </lineage>
</organism>
<feature type="region of interest" description="Disordered" evidence="3">
    <location>
        <begin position="274"/>
        <end position="300"/>
    </location>
</feature>
<evidence type="ECO:0000256" key="3">
    <source>
        <dbReference type="SAM" id="MobiDB-lite"/>
    </source>
</evidence>
<dbReference type="AlphaFoldDB" id="A0A151ZJY6"/>
<feature type="repeat" description="RCC1" evidence="2">
    <location>
        <begin position="409"/>
        <end position="458"/>
    </location>
</feature>
<gene>
    <name evidence="5" type="ORF">DLAC_04531</name>
</gene>
<dbReference type="OMA" id="EHFLLEW"/>
<feature type="repeat" description="RCC1" evidence="2">
    <location>
        <begin position="353"/>
        <end position="407"/>
    </location>
</feature>
<dbReference type="Gene3D" id="1.10.8.270">
    <property type="entry name" value="putative rabgap domain of human tbc1 domain family member 14 like domains"/>
    <property type="match status" value="1"/>
</dbReference>
<dbReference type="Gene3D" id="1.10.472.80">
    <property type="entry name" value="Ypt/Rab-GAP domain of gyp1p, domain 3"/>
    <property type="match status" value="1"/>
</dbReference>
<comment type="caution">
    <text evidence="5">The sequence shown here is derived from an EMBL/GenBank/DDBJ whole genome shotgun (WGS) entry which is preliminary data.</text>
</comment>
<dbReference type="InterPro" id="IPR035969">
    <property type="entry name" value="Rab-GAP_TBC_sf"/>
</dbReference>
<feature type="repeat" description="RCC1" evidence="2">
    <location>
        <begin position="56"/>
        <end position="114"/>
    </location>
</feature>
<feature type="repeat" description="RCC1" evidence="2">
    <location>
        <begin position="459"/>
        <end position="516"/>
    </location>
</feature>
<dbReference type="SMART" id="SM00164">
    <property type="entry name" value="TBC"/>
    <property type="match status" value="1"/>
</dbReference>